<dbReference type="AlphaFoldDB" id="A0A6I8M3T7"/>
<evidence type="ECO:0000256" key="2">
    <source>
        <dbReference type="PIRSR" id="PIRSR006386-1"/>
    </source>
</evidence>
<dbReference type="SUPFAM" id="SSF52833">
    <property type="entry name" value="Thioredoxin-like"/>
    <property type="match status" value="1"/>
</dbReference>
<accession>A0A6I8M3T7</accession>
<dbReference type="Proteomes" id="UP000399805">
    <property type="component" value="Unassembled WGS sequence"/>
</dbReference>
<reference evidence="4 5" key="1">
    <citation type="submission" date="2019-09" db="EMBL/GenBank/DDBJ databases">
        <authorList>
            <person name="Leyn A S."/>
        </authorList>
    </citation>
    <scope>NUCLEOTIDE SEQUENCE [LARGE SCALE GENOMIC DNA]</scope>
    <source>
        <strain evidence="4">AA231_1</strain>
    </source>
</reference>
<dbReference type="InterPro" id="IPR014440">
    <property type="entry name" value="HCCAis_GSTk"/>
</dbReference>
<evidence type="ECO:0000313" key="5">
    <source>
        <dbReference type="Proteomes" id="UP000399805"/>
    </source>
</evidence>
<dbReference type="RefSeq" id="WP_155547009.1">
    <property type="nucleotide sequence ID" value="NZ_CABVGP010000002.1"/>
</dbReference>
<evidence type="ECO:0000313" key="4">
    <source>
        <dbReference type="EMBL" id="VVJ22226.1"/>
    </source>
</evidence>
<feature type="domain" description="DSBA-like thioredoxin" evidence="3">
    <location>
        <begin position="11"/>
        <end position="202"/>
    </location>
</feature>
<dbReference type="EC" id="5.99.1.4" evidence="1"/>
<comment type="similarity">
    <text evidence="1">Belongs to the GST superfamily. NadH family.</text>
</comment>
<gene>
    <name evidence="4" type="ORF">AA23TX_07237</name>
</gene>
<organism evidence="4 5">
    <name type="scientific">Amycolatopsis camponoti</name>
    <dbReference type="NCBI Taxonomy" id="2606593"/>
    <lineage>
        <taxon>Bacteria</taxon>
        <taxon>Bacillati</taxon>
        <taxon>Actinomycetota</taxon>
        <taxon>Actinomycetes</taxon>
        <taxon>Pseudonocardiales</taxon>
        <taxon>Pseudonocardiaceae</taxon>
        <taxon>Amycolatopsis</taxon>
    </lineage>
</organism>
<evidence type="ECO:0000259" key="3">
    <source>
        <dbReference type="Pfam" id="PF01323"/>
    </source>
</evidence>
<dbReference type="InterPro" id="IPR001853">
    <property type="entry name" value="DSBA-like_thioredoxin_dom"/>
</dbReference>
<dbReference type="GO" id="GO:0004364">
    <property type="term" value="F:glutathione transferase activity"/>
    <property type="evidence" value="ECO:0007669"/>
    <property type="project" value="TreeGrafter"/>
</dbReference>
<feature type="active site" description="Nucleophile" evidence="2">
    <location>
        <position position="16"/>
    </location>
</feature>
<sequence length="243" mass="27057">MARRNAQPRWYFSLRSPYSWFCYRELLETEPAVLHAAEWIPVWEPDPLSERMLAERGIELPVVPMSRAKNFYILQDTRRLAKERGLPMIWPVDRAPVWEVAHLAYLAATDEGMGRPFLDRVCAARWERGEDISDPAVIGAIAAGLGLDPARCAGAAGDERLRERGIDVLARVADDGVFGVPMFVLGREKFWGTDRLGRFLDAWRARTATTPATTTAESGSDERREFAELARAVSDGGHAGGCG</sequence>
<dbReference type="GO" id="GO:0006749">
    <property type="term" value="P:glutathione metabolic process"/>
    <property type="evidence" value="ECO:0007669"/>
    <property type="project" value="TreeGrafter"/>
</dbReference>
<dbReference type="PANTHER" id="PTHR42943">
    <property type="entry name" value="GLUTATHIONE S-TRANSFERASE KAPPA"/>
    <property type="match status" value="1"/>
</dbReference>
<dbReference type="Pfam" id="PF01323">
    <property type="entry name" value="DSBA"/>
    <property type="match status" value="1"/>
</dbReference>
<dbReference type="InterPro" id="IPR051924">
    <property type="entry name" value="GST_Kappa/NadH"/>
</dbReference>
<dbReference type="EMBL" id="CABVGP010000002">
    <property type="protein sequence ID" value="VVJ22226.1"/>
    <property type="molecule type" value="Genomic_DNA"/>
</dbReference>
<protein>
    <recommendedName>
        <fullName evidence="1">2-hydroxychromene-2-carboxylate isomerase</fullName>
        <ecNumber evidence="1">5.99.1.4</ecNumber>
    </recommendedName>
</protein>
<keyword evidence="1" id="KW-0413">Isomerase</keyword>
<dbReference type="InterPro" id="IPR036249">
    <property type="entry name" value="Thioredoxin-like_sf"/>
</dbReference>
<evidence type="ECO:0000256" key="1">
    <source>
        <dbReference type="PIRNR" id="PIRNR006386"/>
    </source>
</evidence>
<keyword evidence="5" id="KW-1185">Reference proteome</keyword>
<dbReference type="PIRSF" id="PIRSF006386">
    <property type="entry name" value="HCCAis_GSTk"/>
    <property type="match status" value="1"/>
</dbReference>
<dbReference type="GO" id="GO:0018845">
    <property type="term" value="F:2-hydroxychromene-2-carboxylate isomerase activity"/>
    <property type="evidence" value="ECO:0007669"/>
    <property type="project" value="UniProtKB-UniRule"/>
</dbReference>
<proteinExistence type="inferred from homology"/>
<name>A0A6I8M3T7_9PSEU</name>
<dbReference type="GO" id="GO:0004602">
    <property type="term" value="F:glutathione peroxidase activity"/>
    <property type="evidence" value="ECO:0007669"/>
    <property type="project" value="TreeGrafter"/>
</dbReference>
<comment type="catalytic activity">
    <reaction evidence="1">
        <text>2-hydroxychromene-2-carboxylate = (3E)-4-(2-hydroxyphenyl)-2-oxobut-3-enoate</text>
        <dbReference type="Rhea" id="RHEA:27401"/>
        <dbReference type="ChEBI" id="CHEBI:59350"/>
        <dbReference type="ChEBI" id="CHEBI:59353"/>
        <dbReference type="EC" id="5.99.1.4"/>
    </reaction>
</comment>
<dbReference type="Gene3D" id="3.40.30.10">
    <property type="entry name" value="Glutaredoxin"/>
    <property type="match status" value="1"/>
</dbReference>
<dbReference type="PANTHER" id="PTHR42943:SF2">
    <property type="entry name" value="GLUTATHIONE S-TRANSFERASE KAPPA 1"/>
    <property type="match status" value="1"/>
</dbReference>